<accession>A0A1V0TLZ5</accession>
<dbReference type="PANTHER" id="PTHR43798:SF27">
    <property type="entry name" value="HYDROLASE ALPHA_BETA HYDROLASE FOLD FAMILY"/>
    <property type="match status" value="1"/>
</dbReference>
<evidence type="ECO:0000313" key="3">
    <source>
        <dbReference type="Proteomes" id="UP000192726"/>
    </source>
</evidence>
<dbReference type="InterPro" id="IPR029058">
    <property type="entry name" value="AB_hydrolase_fold"/>
</dbReference>
<dbReference type="STRING" id="553510.B1H19_06765"/>
<dbReference type="Gene3D" id="3.40.50.1820">
    <property type="entry name" value="alpha/beta hydrolase"/>
    <property type="match status" value="1"/>
</dbReference>
<dbReference type="PANTHER" id="PTHR43798">
    <property type="entry name" value="MONOACYLGLYCEROL LIPASE"/>
    <property type="match status" value="1"/>
</dbReference>
<dbReference type="GO" id="GO:0003824">
    <property type="term" value="F:catalytic activity"/>
    <property type="evidence" value="ECO:0007669"/>
    <property type="project" value="UniProtKB-ARBA"/>
</dbReference>
<dbReference type="SUPFAM" id="SSF53474">
    <property type="entry name" value="alpha/beta-Hydrolases"/>
    <property type="match status" value="1"/>
</dbReference>
<name>A0A1V0TLZ5_9ACTN</name>
<dbReference type="InterPro" id="IPR050266">
    <property type="entry name" value="AB_hydrolase_sf"/>
</dbReference>
<proteinExistence type="predicted"/>
<evidence type="ECO:0000259" key="1">
    <source>
        <dbReference type="Pfam" id="PF12697"/>
    </source>
</evidence>
<gene>
    <name evidence="2" type="ORF">B1H19_06765</name>
</gene>
<reference evidence="2 3" key="1">
    <citation type="submission" date="2017-04" db="EMBL/GenBank/DDBJ databases">
        <title>Complete Genome Sequence of Streptomyces gilvosporeus F607, a Capable Producer of Natamycin.</title>
        <authorList>
            <person name="Zong G."/>
            <person name="Zhong C."/>
            <person name="Fu J."/>
            <person name="Qin R."/>
            <person name="Cao G."/>
        </authorList>
    </citation>
    <scope>NUCLEOTIDE SEQUENCE [LARGE SCALE GENOMIC DNA]</scope>
    <source>
        <strain evidence="2 3">F607</strain>
    </source>
</reference>
<keyword evidence="3" id="KW-1185">Reference proteome</keyword>
<dbReference type="OrthoDB" id="5513277at2"/>
<dbReference type="EMBL" id="CP020569">
    <property type="protein sequence ID" value="ARF53923.1"/>
    <property type="molecule type" value="Genomic_DNA"/>
</dbReference>
<dbReference type="InterPro" id="IPR000073">
    <property type="entry name" value="AB_hydrolase_1"/>
</dbReference>
<sequence>MPSSLQVVHPARPPGHSISLNEILARRYTHRGTPVTDAARTRFLAAYDAVLDRWPLPVDRVELVSPYGMTRVNAWGPEGDGVPLVLLHGGDATSPVWYANAAGLGRTRRVHAVDRIGGPGRSRRGDRPLRSVGDLHDWLDGVLDGVLDGLRPGPGPGSGSGAGSAAGPVDLCGHSYGAWIALTYALRAPQRVRRLVLLDPTQCFAGYRSGYLLRALPMLLRPTAERARAFLAWETGGAHVDPAWRELYGLAAEFPGTKTIVGRRPRPRRLRESTVPTLVLLAAASRAHDVRRVEAAARRHVPHVETAMVPGLSHHGIPFLHAAEIDRLIMQFLEK</sequence>
<feature type="domain" description="AB hydrolase-1" evidence="1">
    <location>
        <begin position="84"/>
        <end position="325"/>
    </location>
</feature>
<dbReference type="Pfam" id="PF12697">
    <property type="entry name" value="Abhydrolase_6"/>
    <property type="match status" value="1"/>
</dbReference>
<dbReference type="Proteomes" id="UP000192726">
    <property type="component" value="Chromosome"/>
</dbReference>
<protein>
    <recommendedName>
        <fullName evidence="1">AB hydrolase-1 domain-containing protein</fullName>
    </recommendedName>
</protein>
<dbReference type="GO" id="GO:0016020">
    <property type="term" value="C:membrane"/>
    <property type="evidence" value="ECO:0007669"/>
    <property type="project" value="TreeGrafter"/>
</dbReference>
<dbReference type="AlphaFoldDB" id="A0A1V0TLZ5"/>
<dbReference type="KEGG" id="sgv:B1H19_06765"/>
<evidence type="ECO:0000313" key="2">
    <source>
        <dbReference type="EMBL" id="ARF53923.1"/>
    </source>
</evidence>
<organism evidence="2 3">
    <name type="scientific">Streptomyces gilvosporeus</name>
    <dbReference type="NCBI Taxonomy" id="553510"/>
    <lineage>
        <taxon>Bacteria</taxon>
        <taxon>Bacillati</taxon>
        <taxon>Actinomycetota</taxon>
        <taxon>Actinomycetes</taxon>
        <taxon>Kitasatosporales</taxon>
        <taxon>Streptomycetaceae</taxon>
        <taxon>Streptomyces</taxon>
    </lineage>
</organism>